<proteinExistence type="predicted"/>
<name>A0A427A915_ENSVE</name>
<dbReference type="SUPFAM" id="SSF50494">
    <property type="entry name" value="Trypsin-like serine proteases"/>
    <property type="match status" value="1"/>
</dbReference>
<dbReference type="AlphaFoldDB" id="A0A427A915"/>
<protein>
    <submittedName>
        <fullName evidence="1">Uncharacterized protein</fullName>
    </submittedName>
</protein>
<dbReference type="InterPro" id="IPR009003">
    <property type="entry name" value="Peptidase_S1_PA"/>
</dbReference>
<reference evidence="1 2" key="1">
    <citation type="journal article" date="2014" name="Agronomy (Basel)">
        <title>A Draft Genome Sequence for Ensete ventricosum, the Drought-Tolerant Tree Against Hunger.</title>
        <authorList>
            <person name="Harrison J."/>
            <person name="Moore K.A."/>
            <person name="Paszkiewicz K."/>
            <person name="Jones T."/>
            <person name="Grant M."/>
            <person name="Ambacheew D."/>
            <person name="Muzemil S."/>
            <person name="Studholme D.J."/>
        </authorList>
    </citation>
    <scope>NUCLEOTIDE SEQUENCE [LARGE SCALE GENOMIC DNA]</scope>
</reference>
<dbReference type="PANTHER" id="PTHR45980">
    <property type="match status" value="1"/>
</dbReference>
<comment type="caution">
    <text evidence="1">The sequence shown here is derived from an EMBL/GenBank/DDBJ whole genome shotgun (WGS) entry which is preliminary data.</text>
</comment>
<sequence>MLASLRRFSSLGRALPLSRPSLPRPTRPLLRPPTLLPPLARCLAPFSLFSTTAPFDGVAGGDASPYAVSEVDQEPASHRSTDAYAAIELALDSVVKVFTVSSSPNYFLPWQNKAQRESMGSADHTFVLVRKHGSPTKYKAEIQAVGHECDLALLTVDSKEFWDGMNFLELGDIPYLQEAVAVVGYPQVLARLIATPSSSPAVDLTAVARSCFLLCCLAAPLACRHCFTPQLQPQLPQTPTRLLLFPYCRPPSPAATLPFPVVADFTILLPSLLPTSSFPAPNPTSATFVTARSCCSGRLPPVARSLVFGPTAAARLPPSTEHLYPQPHLQLPLHATTTVVRSPLSNRRERLCCQQPPPPCCNLLTTAQHPLPSLVPLLPSLSTVTALYFSSASYDFPPHQPPAAHAVVVLPCCSPCCCHLLLLRPLLLALAAHPSPIAATETLLSPP</sequence>
<organism evidence="1 2">
    <name type="scientific">Ensete ventricosum</name>
    <name type="common">Abyssinian banana</name>
    <name type="synonym">Musa ensete</name>
    <dbReference type="NCBI Taxonomy" id="4639"/>
    <lineage>
        <taxon>Eukaryota</taxon>
        <taxon>Viridiplantae</taxon>
        <taxon>Streptophyta</taxon>
        <taxon>Embryophyta</taxon>
        <taxon>Tracheophyta</taxon>
        <taxon>Spermatophyta</taxon>
        <taxon>Magnoliopsida</taxon>
        <taxon>Liliopsida</taxon>
        <taxon>Zingiberales</taxon>
        <taxon>Musaceae</taxon>
        <taxon>Ensete</taxon>
    </lineage>
</organism>
<dbReference type="PANTHER" id="PTHR45980:SF9">
    <property type="entry name" value="PROTEASE DO-LIKE 10, MITOCHONDRIAL-RELATED"/>
    <property type="match status" value="1"/>
</dbReference>
<accession>A0A427A915</accession>
<dbReference type="Proteomes" id="UP000287651">
    <property type="component" value="Unassembled WGS sequence"/>
</dbReference>
<dbReference type="EMBL" id="AMZH03003315">
    <property type="protein sequence ID" value="RRT72714.1"/>
    <property type="molecule type" value="Genomic_DNA"/>
</dbReference>
<evidence type="ECO:0000313" key="1">
    <source>
        <dbReference type="EMBL" id="RRT72714.1"/>
    </source>
</evidence>
<evidence type="ECO:0000313" key="2">
    <source>
        <dbReference type="Proteomes" id="UP000287651"/>
    </source>
</evidence>
<dbReference type="GO" id="GO:0004252">
    <property type="term" value="F:serine-type endopeptidase activity"/>
    <property type="evidence" value="ECO:0007669"/>
    <property type="project" value="TreeGrafter"/>
</dbReference>
<gene>
    <name evidence="1" type="ORF">B296_00026548</name>
</gene>